<keyword evidence="3" id="KW-1185">Reference proteome</keyword>
<proteinExistence type="predicted"/>
<evidence type="ECO:0000256" key="1">
    <source>
        <dbReference type="SAM" id="MobiDB-lite"/>
    </source>
</evidence>
<sequence length="68" mass="7393">MLAQYSRPDSRRRAKDTKVRPWLTSVHPAPPCVSSCPLVPPVVQLSKSSNSFSNSQSRFSPVGEHSGG</sequence>
<evidence type="ECO:0000313" key="2">
    <source>
        <dbReference type="EMBL" id="KDR70474.1"/>
    </source>
</evidence>
<organism evidence="2 3">
    <name type="scientific">Galerina marginata (strain CBS 339.88)</name>
    <dbReference type="NCBI Taxonomy" id="685588"/>
    <lineage>
        <taxon>Eukaryota</taxon>
        <taxon>Fungi</taxon>
        <taxon>Dikarya</taxon>
        <taxon>Basidiomycota</taxon>
        <taxon>Agaricomycotina</taxon>
        <taxon>Agaricomycetes</taxon>
        <taxon>Agaricomycetidae</taxon>
        <taxon>Agaricales</taxon>
        <taxon>Agaricineae</taxon>
        <taxon>Strophariaceae</taxon>
        <taxon>Galerina</taxon>
    </lineage>
</organism>
<feature type="region of interest" description="Disordered" evidence="1">
    <location>
        <begin position="1"/>
        <end position="24"/>
    </location>
</feature>
<name>A0A067SS39_GALM3</name>
<dbReference type="AlphaFoldDB" id="A0A067SS39"/>
<dbReference type="Proteomes" id="UP000027222">
    <property type="component" value="Unassembled WGS sequence"/>
</dbReference>
<feature type="compositionally biased region" description="Basic and acidic residues" evidence="1">
    <location>
        <begin position="8"/>
        <end position="19"/>
    </location>
</feature>
<feature type="compositionally biased region" description="Low complexity" evidence="1">
    <location>
        <begin position="47"/>
        <end position="60"/>
    </location>
</feature>
<reference evidence="3" key="1">
    <citation type="journal article" date="2014" name="Proc. Natl. Acad. Sci. U.S.A.">
        <title>Extensive sampling of basidiomycete genomes demonstrates inadequacy of the white-rot/brown-rot paradigm for wood decay fungi.</title>
        <authorList>
            <person name="Riley R."/>
            <person name="Salamov A.A."/>
            <person name="Brown D.W."/>
            <person name="Nagy L.G."/>
            <person name="Floudas D."/>
            <person name="Held B.W."/>
            <person name="Levasseur A."/>
            <person name="Lombard V."/>
            <person name="Morin E."/>
            <person name="Otillar R."/>
            <person name="Lindquist E.A."/>
            <person name="Sun H."/>
            <person name="LaButti K.M."/>
            <person name="Schmutz J."/>
            <person name="Jabbour D."/>
            <person name="Luo H."/>
            <person name="Baker S.E."/>
            <person name="Pisabarro A.G."/>
            <person name="Walton J.D."/>
            <person name="Blanchette R.A."/>
            <person name="Henrissat B."/>
            <person name="Martin F."/>
            <person name="Cullen D."/>
            <person name="Hibbett D.S."/>
            <person name="Grigoriev I.V."/>
        </authorList>
    </citation>
    <scope>NUCLEOTIDE SEQUENCE [LARGE SCALE GENOMIC DNA]</scope>
    <source>
        <strain evidence="3">CBS 339.88</strain>
    </source>
</reference>
<accession>A0A067SS39</accession>
<evidence type="ECO:0000313" key="3">
    <source>
        <dbReference type="Proteomes" id="UP000027222"/>
    </source>
</evidence>
<feature type="region of interest" description="Disordered" evidence="1">
    <location>
        <begin position="47"/>
        <end position="68"/>
    </location>
</feature>
<dbReference type="EMBL" id="KL142397">
    <property type="protein sequence ID" value="KDR70474.1"/>
    <property type="molecule type" value="Genomic_DNA"/>
</dbReference>
<protein>
    <submittedName>
        <fullName evidence="2">Uncharacterized protein</fullName>
    </submittedName>
</protein>
<gene>
    <name evidence="2" type="ORF">GALMADRAFT_885861</name>
</gene>
<dbReference type="HOGENOM" id="CLU_2794136_0_0_1"/>